<dbReference type="EMBL" id="JALANJ010000010">
    <property type="protein sequence ID" value="MCY8120637.1"/>
    <property type="molecule type" value="Genomic_DNA"/>
</dbReference>
<name>A0A9Q4DMW6_BACSC</name>
<organism evidence="1 2">
    <name type="scientific">Bacillus spizizenii</name>
    <name type="common">Bacillus subtilis subsp. spizizenii</name>
    <dbReference type="NCBI Taxonomy" id="96241"/>
    <lineage>
        <taxon>Bacteria</taxon>
        <taxon>Bacillati</taxon>
        <taxon>Bacillota</taxon>
        <taxon>Bacilli</taxon>
        <taxon>Bacillales</taxon>
        <taxon>Bacillaceae</taxon>
        <taxon>Bacillus</taxon>
    </lineage>
</organism>
<gene>
    <name evidence="1" type="ORF">MOC45_08465</name>
</gene>
<evidence type="ECO:0000313" key="1">
    <source>
        <dbReference type="EMBL" id="MCY8120637.1"/>
    </source>
</evidence>
<dbReference type="AlphaFoldDB" id="A0A9Q4DMW6"/>
<proteinExistence type="predicted"/>
<reference evidence="1" key="1">
    <citation type="submission" date="2022-02" db="EMBL/GenBank/DDBJ databases">
        <title>Crop Bioprotection Bacillus Genome Sequencing.</title>
        <authorList>
            <person name="Dunlap C."/>
        </authorList>
    </citation>
    <scope>NUCLEOTIDE SEQUENCE</scope>
    <source>
        <strain evidence="1">M18B4</strain>
    </source>
</reference>
<accession>A0A9Q4DMW6</accession>
<comment type="caution">
    <text evidence="1">The sequence shown here is derived from an EMBL/GenBank/DDBJ whole genome shotgun (WGS) entry which is preliminary data.</text>
</comment>
<sequence length="162" mass="19103">MEQFKKYLPNDKTELLEQTNYEMYNLDLMRKVFPRIIGEFDQIYKRKQRKPQIRDIIALYFYLLSYVDGKHTLESGEKSERFGASFPAKHKIVYDLGIAEKRIKPLVDILLTNGLLLEARDVWVGTSRYKWYFVSFCPRISDDGYIVSEDGGKILPDLSVYK</sequence>
<evidence type="ECO:0000313" key="2">
    <source>
        <dbReference type="Proteomes" id="UP001070352"/>
    </source>
</evidence>
<dbReference type="Proteomes" id="UP001070352">
    <property type="component" value="Unassembled WGS sequence"/>
</dbReference>
<protein>
    <submittedName>
        <fullName evidence="1">Uncharacterized protein</fullName>
    </submittedName>
</protein>